<proteinExistence type="predicted"/>
<dbReference type="Pfam" id="PF00313">
    <property type="entry name" value="CSD"/>
    <property type="match status" value="1"/>
</dbReference>
<protein>
    <submittedName>
        <fullName evidence="3">Cold shock protein, CspA family</fullName>
    </submittedName>
</protein>
<dbReference type="CDD" id="cd04458">
    <property type="entry name" value="CSP_CDS"/>
    <property type="match status" value="1"/>
</dbReference>
<evidence type="ECO:0000313" key="4">
    <source>
        <dbReference type="Proteomes" id="UP000198852"/>
    </source>
</evidence>
<dbReference type="PROSITE" id="PS51857">
    <property type="entry name" value="CSD_2"/>
    <property type="match status" value="1"/>
</dbReference>
<sequence>MVTGKVIRFDEVRGYGFVAPDVGGEDVFIHVNDLTFDKHLVVPGVVVEFDLEDSDRGPKASNVSIVREAPAAPVERGENEPPPGEELFDVLSPKEFHETITEALLTSAPTMTAEQILQVRQKLTQIAVRHGWVDA</sequence>
<reference evidence="4" key="1">
    <citation type="submission" date="2016-10" db="EMBL/GenBank/DDBJ databases">
        <authorList>
            <person name="Varghese N."/>
            <person name="Submissions S."/>
        </authorList>
    </citation>
    <scope>NUCLEOTIDE SEQUENCE [LARGE SCALE GENOMIC DNA]</scope>
    <source>
        <strain evidence="4">DSM 44771</strain>
    </source>
</reference>
<dbReference type="InterPro" id="IPR011129">
    <property type="entry name" value="CSD"/>
</dbReference>
<keyword evidence="4" id="KW-1185">Reference proteome</keyword>
<dbReference type="Gene3D" id="2.40.50.140">
    <property type="entry name" value="Nucleic acid-binding proteins"/>
    <property type="match status" value="1"/>
</dbReference>
<dbReference type="RefSeq" id="WP_093419224.1">
    <property type="nucleotide sequence ID" value="NZ_FOZX01000005.1"/>
</dbReference>
<evidence type="ECO:0000313" key="3">
    <source>
        <dbReference type="EMBL" id="SFS77672.1"/>
    </source>
</evidence>
<accession>A0A1I6SL35</accession>
<evidence type="ECO:0000259" key="2">
    <source>
        <dbReference type="PROSITE" id="PS51857"/>
    </source>
</evidence>
<dbReference type="SMART" id="SM00357">
    <property type="entry name" value="CSP"/>
    <property type="match status" value="1"/>
</dbReference>
<dbReference type="AlphaFoldDB" id="A0A1I6SL35"/>
<dbReference type="PRINTS" id="PR00050">
    <property type="entry name" value="COLDSHOCK"/>
</dbReference>
<name>A0A1I6SL35_9PSEU</name>
<organism evidence="3 4">
    <name type="scientific">Saccharopolyspora flava</name>
    <dbReference type="NCBI Taxonomy" id="95161"/>
    <lineage>
        <taxon>Bacteria</taxon>
        <taxon>Bacillati</taxon>
        <taxon>Actinomycetota</taxon>
        <taxon>Actinomycetes</taxon>
        <taxon>Pseudonocardiales</taxon>
        <taxon>Pseudonocardiaceae</taxon>
        <taxon>Saccharopolyspora</taxon>
    </lineage>
</organism>
<dbReference type="Proteomes" id="UP000198852">
    <property type="component" value="Unassembled WGS sequence"/>
</dbReference>
<dbReference type="InterPro" id="IPR002059">
    <property type="entry name" value="CSP_DNA-bd"/>
</dbReference>
<feature type="domain" description="CSD" evidence="2">
    <location>
        <begin position="1"/>
        <end position="65"/>
    </location>
</feature>
<dbReference type="InterPro" id="IPR012340">
    <property type="entry name" value="NA-bd_OB-fold"/>
</dbReference>
<evidence type="ECO:0000256" key="1">
    <source>
        <dbReference type="SAM" id="MobiDB-lite"/>
    </source>
</evidence>
<dbReference type="SUPFAM" id="SSF50249">
    <property type="entry name" value="Nucleic acid-binding proteins"/>
    <property type="match status" value="1"/>
</dbReference>
<dbReference type="EMBL" id="FOZX01000005">
    <property type="protein sequence ID" value="SFS77672.1"/>
    <property type="molecule type" value="Genomic_DNA"/>
</dbReference>
<dbReference type="GO" id="GO:0003676">
    <property type="term" value="F:nucleic acid binding"/>
    <property type="evidence" value="ECO:0007669"/>
    <property type="project" value="InterPro"/>
</dbReference>
<feature type="region of interest" description="Disordered" evidence="1">
    <location>
        <begin position="54"/>
        <end position="86"/>
    </location>
</feature>
<gene>
    <name evidence="3" type="ORF">SAMN05660874_03193</name>
</gene>
<dbReference type="OrthoDB" id="4382049at2"/>
<dbReference type="STRING" id="95161.SAMN05660874_03193"/>